<name>A0A1I4LTE2_9PROT</name>
<organism evidence="1 2">
    <name type="scientific">Nitrosomonas communis</name>
    <dbReference type="NCBI Taxonomy" id="44574"/>
    <lineage>
        <taxon>Bacteria</taxon>
        <taxon>Pseudomonadati</taxon>
        <taxon>Pseudomonadota</taxon>
        <taxon>Betaproteobacteria</taxon>
        <taxon>Nitrosomonadales</taxon>
        <taxon>Nitrosomonadaceae</taxon>
        <taxon>Nitrosomonas</taxon>
    </lineage>
</organism>
<evidence type="ECO:0000313" key="1">
    <source>
        <dbReference type="EMBL" id="SFL93847.1"/>
    </source>
</evidence>
<dbReference type="Proteomes" id="UP000183287">
    <property type="component" value="Unassembled WGS sequence"/>
</dbReference>
<dbReference type="AlphaFoldDB" id="A0A1I4LTE2"/>
<keyword evidence="2" id="KW-1185">Reference proteome</keyword>
<gene>
    <name evidence="1" type="ORF">SAMN05421863_100770</name>
</gene>
<dbReference type="EMBL" id="FOUB01000007">
    <property type="protein sequence ID" value="SFL93847.1"/>
    <property type="molecule type" value="Genomic_DNA"/>
</dbReference>
<reference evidence="2" key="1">
    <citation type="submission" date="2016-10" db="EMBL/GenBank/DDBJ databases">
        <authorList>
            <person name="Varghese N."/>
            <person name="Submissions S."/>
        </authorList>
    </citation>
    <scope>NUCLEOTIDE SEQUENCE [LARGE SCALE GENOMIC DNA]</scope>
    <source>
        <strain evidence="2">Nm44</strain>
    </source>
</reference>
<accession>A0A1I4LTE2</accession>
<sequence length="206" mass="23076">MVNRPRCCEFGGALVTDLTGRICAEMSSLEFIDRSYPMLSSWGVRDEDVLIHSLGCSAWNELGSELGFMAVAECPVPMTHGADIRSDSTWFSRTQRTPDALIEFERFDGTDRGQKKLDEKLCNLLEASMRWGDAPTVLILSAWSKGVVSAPNKDVFLQRCRQGFKSSVGAQVPAIRNTAVLFSRFIFEIERSGTLLLKQIRCERLM</sequence>
<protein>
    <submittedName>
        <fullName evidence="1">Uncharacterized protein</fullName>
    </submittedName>
</protein>
<proteinExistence type="predicted"/>
<evidence type="ECO:0000313" key="2">
    <source>
        <dbReference type="Proteomes" id="UP000183287"/>
    </source>
</evidence>